<evidence type="ECO:0000256" key="4">
    <source>
        <dbReference type="ARBA" id="ARBA00022555"/>
    </source>
</evidence>
<dbReference type="Pfam" id="PF02568">
    <property type="entry name" value="ThiI"/>
    <property type="match status" value="1"/>
</dbReference>
<dbReference type="RefSeq" id="WP_072745365.1">
    <property type="nucleotide sequence ID" value="NZ_FQXR01000021.1"/>
</dbReference>
<evidence type="ECO:0000256" key="5">
    <source>
        <dbReference type="ARBA" id="ARBA00022679"/>
    </source>
</evidence>
<dbReference type="InterPro" id="IPR014729">
    <property type="entry name" value="Rossmann-like_a/b/a_fold"/>
</dbReference>
<dbReference type="PANTHER" id="PTHR43209:SF1">
    <property type="entry name" value="TRNA SULFURTRANSFERASE"/>
    <property type="match status" value="1"/>
</dbReference>
<keyword evidence="7 19" id="KW-0067">ATP-binding</keyword>
<keyword evidence="6 19" id="KW-0547">Nucleotide-binding</keyword>
<dbReference type="Pfam" id="PF02926">
    <property type="entry name" value="THUMP"/>
    <property type="match status" value="1"/>
</dbReference>
<organism evidence="21 22">
    <name type="scientific">Sporanaerobacter acetigenes DSM 13106</name>
    <dbReference type="NCBI Taxonomy" id="1123281"/>
    <lineage>
        <taxon>Bacteria</taxon>
        <taxon>Bacillati</taxon>
        <taxon>Bacillota</taxon>
        <taxon>Tissierellia</taxon>
        <taxon>Tissierellales</taxon>
        <taxon>Sporanaerobacteraceae</taxon>
        <taxon>Sporanaerobacter</taxon>
    </lineage>
</organism>
<evidence type="ECO:0000313" key="21">
    <source>
        <dbReference type="EMBL" id="SHI19496.1"/>
    </source>
</evidence>
<evidence type="ECO:0000256" key="10">
    <source>
        <dbReference type="ARBA" id="ARBA00050570"/>
    </source>
</evidence>
<dbReference type="InterPro" id="IPR020536">
    <property type="entry name" value="ThiI_AANH"/>
</dbReference>
<dbReference type="SUPFAM" id="SSF143437">
    <property type="entry name" value="THUMP domain-like"/>
    <property type="match status" value="1"/>
</dbReference>
<dbReference type="GO" id="GO:0009228">
    <property type="term" value="P:thiamine biosynthetic process"/>
    <property type="evidence" value="ECO:0007669"/>
    <property type="project" value="UniProtKB-KW"/>
</dbReference>
<evidence type="ECO:0000256" key="13">
    <source>
        <dbReference type="ARBA" id="ARBA00061472"/>
    </source>
</evidence>
<protein>
    <recommendedName>
        <fullName evidence="15 19">Probable tRNA sulfurtransferase</fullName>
        <ecNumber evidence="14 19">2.8.1.4</ecNumber>
    </recommendedName>
    <alternativeName>
        <fullName evidence="16 19">Sulfur carrier protein ThiS sulfurtransferase</fullName>
    </alternativeName>
    <alternativeName>
        <fullName evidence="17 19">Thiamine biosynthesis protein ThiI</fullName>
    </alternativeName>
    <alternativeName>
        <fullName evidence="18 19">tRNA 4-thiouridine synthase</fullName>
    </alternativeName>
</protein>
<evidence type="ECO:0000256" key="3">
    <source>
        <dbReference type="ARBA" id="ARBA00022490"/>
    </source>
</evidence>
<comment type="catalytic activity">
    <reaction evidence="10 19">
        <text>[ThiI sulfur-carrier protein]-S-sulfanyl-L-cysteine + a uridine in tRNA + 2 reduced [2Fe-2S]-[ferredoxin] + ATP + H(+) = [ThiI sulfur-carrier protein]-L-cysteine + a 4-thiouridine in tRNA + 2 oxidized [2Fe-2S]-[ferredoxin] + AMP + diphosphate</text>
        <dbReference type="Rhea" id="RHEA:24176"/>
        <dbReference type="Rhea" id="RHEA-COMP:10000"/>
        <dbReference type="Rhea" id="RHEA-COMP:10001"/>
        <dbReference type="Rhea" id="RHEA-COMP:13337"/>
        <dbReference type="Rhea" id="RHEA-COMP:13338"/>
        <dbReference type="Rhea" id="RHEA-COMP:13339"/>
        <dbReference type="Rhea" id="RHEA-COMP:13340"/>
        <dbReference type="ChEBI" id="CHEBI:15378"/>
        <dbReference type="ChEBI" id="CHEBI:29950"/>
        <dbReference type="ChEBI" id="CHEBI:30616"/>
        <dbReference type="ChEBI" id="CHEBI:33019"/>
        <dbReference type="ChEBI" id="CHEBI:33737"/>
        <dbReference type="ChEBI" id="CHEBI:33738"/>
        <dbReference type="ChEBI" id="CHEBI:61963"/>
        <dbReference type="ChEBI" id="CHEBI:65315"/>
        <dbReference type="ChEBI" id="CHEBI:136798"/>
        <dbReference type="ChEBI" id="CHEBI:456215"/>
        <dbReference type="EC" id="2.8.1.4"/>
    </reaction>
</comment>
<feature type="domain" description="THUMP" evidence="20">
    <location>
        <begin position="59"/>
        <end position="165"/>
    </location>
</feature>
<dbReference type="InterPro" id="IPR003720">
    <property type="entry name" value="tRNA_STrfase"/>
</dbReference>
<dbReference type="InterPro" id="IPR049962">
    <property type="entry name" value="THUMP_ThiI"/>
</dbReference>
<dbReference type="Gene3D" id="3.40.50.620">
    <property type="entry name" value="HUPs"/>
    <property type="match status" value="1"/>
</dbReference>
<evidence type="ECO:0000256" key="16">
    <source>
        <dbReference type="ARBA" id="ARBA00075337"/>
    </source>
</evidence>
<gene>
    <name evidence="19" type="primary">thiI</name>
    <name evidence="21" type="ORF">SAMN02745180_02763</name>
</gene>
<keyword evidence="9 19" id="KW-0784">Thiamine biosynthesis</keyword>
<dbReference type="FunFam" id="3.40.50.620:FF:000053">
    <property type="entry name" value="Probable tRNA sulfurtransferase"/>
    <property type="match status" value="1"/>
</dbReference>
<dbReference type="GO" id="GO:0009229">
    <property type="term" value="P:thiamine diphosphate biosynthetic process"/>
    <property type="evidence" value="ECO:0007669"/>
    <property type="project" value="UniProtKB-UniRule"/>
</dbReference>
<evidence type="ECO:0000256" key="19">
    <source>
        <dbReference type="HAMAP-Rule" id="MF_00021"/>
    </source>
</evidence>
<accession>A0A1M5Z5F8</accession>
<dbReference type="EC" id="2.8.1.4" evidence="14 19"/>
<evidence type="ECO:0000256" key="14">
    <source>
        <dbReference type="ARBA" id="ARBA00066827"/>
    </source>
</evidence>
<keyword evidence="22" id="KW-1185">Reference proteome</keyword>
<dbReference type="Gene3D" id="3.30.2130.30">
    <property type="match status" value="1"/>
</dbReference>
<reference evidence="21 22" key="1">
    <citation type="submission" date="2016-11" db="EMBL/GenBank/DDBJ databases">
        <authorList>
            <person name="Jaros S."/>
            <person name="Januszkiewicz K."/>
            <person name="Wedrychowicz H."/>
        </authorList>
    </citation>
    <scope>NUCLEOTIDE SEQUENCE [LARGE SCALE GENOMIC DNA]</scope>
    <source>
        <strain evidence="21 22">DSM 13106</strain>
    </source>
</reference>
<dbReference type="AlphaFoldDB" id="A0A1M5Z5F8"/>
<evidence type="ECO:0000256" key="12">
    <source>
        <dbReference type="ARBA" id="ARBA00058382"/>
    </source>
</evidence>
<keyword evidence="5 19" id="KW-0808">Transferase</keyword>
<dbReference type="GO" id="GO:0004810">
    <property type="term" value="F:CCA tRNA nucleotidyltransferase activity"/>
    <property type="evidence" value="ECO:0007669"/>
    <property type="project" value="InterPro"/>
</dbReference>
<dbReference type="PROSITE" id="PS51165">
    <property type="entry name" value="THUMP"/>
    <property type="match status" value="1"/>
</dbReference>
<comment type="pathway">
    <text evidence="2 19">Cofactor biosynthesis; thiamine diphosphate biosynthesis.</text>
</comment>
<evidence type="ECO:0000256" key="1">
    <source>
        <dbReference type="ARBA" id="ARBA00004496"/>
    </source>
</evidence>
<feature type="binding site" evidence="19">
    <location>
        <position position="287"/>
    </location>
    <ligand>
        <name>ATP</name>
        <dbReference type="ChEBI" id="CHEBI:30616"/>
    </ligand>
</feature>
<feature type="binding site" evidence="19">
    <location>
        <begin position="208"/>
        <end position="209"/>
    </location>
    <ligand>
        <name>ATP</name>
        <dbReference type="ChEBI" id="CHEBI:30616"/>
    </ligand>
</feature>
<proteinExistence type="inferred from homology"/>
<dbReference type="InterPro" id="IPR004114">
    <property type="entry name" value="THUMP_dom"/>
</dbReference>
<dbReference type="InterPro" id="IPR054173">
    <property type="entry name" value="ThiI_fer"/>
</dbReference>
<dbReference type="SMART" id="SM00981">
    <property type="entry name" value="THUMP"/>
    <property type="match status" value="1"/>
</dbReference>
<dbReference type="UniPathway" id="UPA00060"/>
<keyword evidence="4 19" id="KW-0820">tRNA-binding</keyword>
<name>A0A1M5Z5F8_9FIRM</name>
<evidence type="ECO:0000259" key="20">
    <source>
        <dbReference type="PROSITE" id="PS51165"/>
    </source>
</evidence>
<evidence type="ECO:0000313" key="22">
    <source>
        <dbReference type="Proteomes" id="UP000184389"/>
    </source>
</evidence>
<evidence type="ECO:0000256" key="17">
    <source>
        <dbReference type="ARBA" id="ARBA00077849"/>
    </source>
</evidence>
<dbReference type="HAMAP" id="MF_00021">
    <property type="entry name" value="ThiI"/>
    <property type="match status" value="1"/>
</dbReference>
<comment type="catalytic activity">
    <reaction evidence="11 19">
        <text>[ThiS sulfur-carrier protein]-C-terminal Gly-Gly-AMP + S-sulfanyl-L-cysteinyl-[cysteine desulfurase] + AH2 = [ThiS sulfur-carrier protein]-C-terminal-Gly-aminoethanethioate + L-cysteinyl-[cysteine desulfurase] + A + AMP + 2 H(+)</text>
        <dbReference type="Rhea" id="RHEA:43340"/>
        <dbReference type="Rhea" id="RHEA-COMP:12157"/>
        <dbReference type="Rhea" id="RHEA-COMP:12158"/>
        <dbReference type="Rhea" id="RHEA-COMP:12910"/>
        <dbReference type="Rhea" id="RHEA-COMP:19908"/>
        <dbReference type="ChEBI" id="CHEBI:13193"/>
        <dbReference type="ChEBI" id="CHEBI:15378"/>
        <dbReference type="ChEBI" id="CHEBI:17499"/>
        <dbReference type="ChEBI" id="CHEBI:29950"/>
        <dbReference type="ChEBI" id="CHEBI:61963"/>
        <dbReference type="ChEBI" id="CHEBI:90618"/>
        <dbReference type="ChEBI" id="CHEBI:232372"/>
        <dbReference type="ChEBI" id="CHEBI:456215"/>
    </reaction>
</comment>
<comment type="function">
    <text evidence="12 19">Catalyzes the ATP-dependent transfer of a sulfur to tRNA to produce 4-thiouridine in position 8 of tRNAs, which functions as a near-UV photosensor. Also catalyzes the transfer of sulfur to the sulfur carrier protein ThiS, forming ThiS-thiocarboxylate. This is a step in the synthesis of thiazole, in the thiamine biosynthesis pathway. The sulfur is donated as persulfide by IscS.</text>
</comment>
<dbReference type="InterPro" id="IPR049961">
    <property type="entry name" value="ThiI_N"/>
</dbReference>
<dbReference type="Proteomes" id="UP000184389">
    <property type="component" value="Unassembled WGS sequence"/>
</dbReference>
<evidence type="ECO:0000256" key="2">
    <source>
        <dbReference type="ARBA" id="ARBA00004948"/>
    </source>
</evidence>
<evidence type="ECO:0000256" key="15">
    <source>
        <dbReference type="ARBA" id="ARBA00071867"/>
    </source>
</evidence>
<dbReference type="OrthoDB" id="9773948at2"/>
<dbReference type="GO" id="GO:0005829">
    <property type="term" value="C:cytosol"/>
    <property type="evidence" value="ECO:0007669"/>
    <property type="project" value="TreeGrafter"/>
</dbReference>
<dbReference type="SUPFAM" id="SSF52402">
    <property type="entry name" value="Adenine nucleotide alpha hydrolases-like"/>
    <property type="match status" value="1"/>
</dbReference>
<dbReference type="EMBL" id="FQXR01000021">
    <property type="protein sequence ID" value="SHI19496.1"/>
    <property type="molecule type" value="Genomic_DNA"/>
</dbReference>
<evidence type="ECO:0000256" key="6">
    <source>
        <dbReference type="ARBA" id="ARBA00022741"/>
    </source>
</evidence>
<evidence type="ECO:0000256" key="8">
    <source>
        <dbReference type="ARBA" id="ARBA00022884"/>
    </source>
</evidence>
<sequence>MDKVISVSLGEVALKGLNRGYFENKLLKQIRSATREFGSPNIYKEQGKMYIEAEENYFDQIINRLKKVFGIVYISPCIRVEKDMGNIEKASMVALKEALEKKNIRTFKVKTNRVDKDFPIKSPDMSSKIGGVLLKSIEGIKVDVHNPQVYLYIDIKDKCYIYTERYKAQGGLPIGTNGKGLLLLSGGIDSPVAGFMMAKRGVRLSAVHFHSYPFTSERAEEKVKELGNILARYSGDIPLYTVNIIDIQKEIHEKCPENQMTILTRRFMMRIAEKIAQRQDINALITGESLGQVASQTIEGIGVTNSSVDIPILRPLIGFDKVDIIDIAKEIETYETSILPYEDCCTVFLPKHPLTRPKLEDIEESEKKLDVDYLVDEAVSNAVFSTIEP</sequence>
<dbReference type="GO" id="GO:0005524">
    <property type="term" value="F:ATP binding"/>
    <property type="evidence" value="ECO:0007669"/>
    <property type="project" value="UniProtKB-UniRule"/>
</dbReference>
<dbReference type="NCBIfam" id="TIGR00342">
    <property type="entry name" value="tRNA uracil 4-sulfurtransferase ThiI"/>
    <property type="match status" value="1"/>
</dbReference>
<dbReference type="GO" id="GO:0002937">
    <property type="term" value="P:tRNA 4-thiouridine biosynthesis"/>
    <property type="evidence" value="ECO:0007669"/>
    <property type="project" value="TreeGrafter"/>
</dbReference>
<dbReference type="GO" id="GO:0140741">
    <property type="term" value="F:tRNA-uracil-4 sulfurtransferase activity"/>
    <property type="evidence" value="ECO:0007669"/>
    <property type="project" value="UniProtKB-EC"/>
</dbReference>
<evidence type="ECO:0000256" key="11">
    <source>
        <dbReference type="ARBA" id="ARBA00052330"/>
    </source>
</evidence>
<dbReference type="GO" id="GO:0000049">
    <property type="term" value="F:tRNA binding"/>
    <property type="evidence" value="ECO:0007669"/>
    <property type="project" value="UniProtKB-UniRule"/>
</dbReference>
<feature type="binding site" evidence="19">
    <location>
        <position position="265"/>
    </location>
    <ligand>
        <name>ATP</name>
        <dbReference type="ChEBI" id="CHEBI:30616"/>
    </ligand>
</feature>
<comment type="subcellular location">
    <subcellularLocation>
        <location evidence="1 19">Cytoplasm</location>
    </subcellularLocation>
</comment>
<dbReference type="InterPro" id="IPR050102">
    <property type="entry name" value="tRNA_sulfurtransferase_ThiI"/>
</dbReference>
<dbReference type="Pfam" id="PF22025">
    <property type="entry name" value="ThiI_fer"/>
    <property type="match status" value="1"/>
</dbReference>
<comment type="similarity">
    <text evidence="13 19">Belongs to the ThiI family.</text>
</comment>
<dbReference type="STRING" id="1123281.SAMN02745180_02763"/>
<evidence type="ECO:0000256" key="7">
    <source>
        <dbReference type="ARBA" id="ARBA00022840"/>
    </source>
</evidence>
<dbReference type="GO" id="GO:0052837">
    <property type="term" value="P:thiazole biosynthetic process"/>
    <property type="evidence" value="ECO:0007669"/>
    <property type="project" value="TreeGrafter"/>
</dbReference>
<dbReference type="CDD" id="cd01712">
    <property type="entry name" value="PPase_ThiI"/>
    <property type="match status" value="1"/>
</dbReference>
<feature type="binding site" evidence="19">
    <location>
        <position position="296"/>
    </location>
    <ligand>
        <name>ATP</name>
        <dbReference type="ChEBI" id="CHEBI:30616"/>
    </ligand>
</feature>
<evidence type="ECO:0000256" key="18">
    <source>
        <dbReference type="ARBA" id="ARBA00080570"/>
    </source>
</evidence>
<dbReference type="PANTHER" id="PTHR43209">
    <property type="entry name" value="TRNA SULFURTRANSFERASE"/>
    <property type="match status" value="1"/>
</dbReference>
<feature type="binding site" evidence="19">
    <location>
        <begin position="183"/>
        <end position="184"/>
    </location>
    <ligand>
        <name>ATP</name>
        <dbReference type="ChEBI" id="CHEBI:30616"/>
    </ligand>
</feature>
<keyword evidence="8 19" id="KW-0694">RNA-binding</keyword>
<keyword evidence="3 19" id="KW-0963">Cytoplasm</keyword>
<dbReference type="CDD" id="cd11716">
    <property type="entry name" value="THUMP_ThiI"/>
    <property type="match status" value="1"/>
</dbReference>
<evidence type="ECO:0000256" key="9">
    <source>
        <dbReference type="ARBA" id="ARBA00022977"/>
    </source>
</evidence>